<keyword evidence="5" id="KW-0333">Golgi apparatus</keyword>
<evidence type="ECO:0000256" key="3">
    <source>
        <dbReference type="ARBA" id="ARBA00022676"/>
    </source>
</evidence>
<dbReference type="PANTHER" id="PTHR12042">
    <property type="entry name" value="LACTOSYLCERAMIDE 4-ALPHA-GALACTOSYLTRANSFERASE ALPHA- 1,4-GALACTOSYLTRANSFERASE"/>
    <property type="match status" value="1"/>
</dbReference>
<evidence type="ECO:0000256" key="1">
    <source>
        <dbReference type="ARBA" id="ARBA00004323"/>
    </source>
</evidence>
<evidence type="ECO:0000313" key="8">
    <source>
        <dbReference type="Proteomes" id="UP000515160"/>
    </source>
</evidence>
<feature type="domain" description="Alpha 1,4-glycosyltransferase" evidence="7">
    <location>
        <begin position="185"/>
        <end position="315"/>
    </location>
</feature>
<dbReference type="RefSeq" id="XP_034100892.1">
    <property type="nucleotide sequence ID" value="XM_034245001.2"/>
</dbReference>
<dbReference type="InterPro" id="IPR007577">
    <property type="entry name" value="GlycoTrfase_DXD_sugar-bd_CS"/>
</dbReference>
<dbReference type="Proteomes" id="UP000515160">
    <property type="component" value="Chromosome 2L"/>
</dbReference>
<comment type="similarity">
    <text evidence="2">Belongs to the glycosyltransferase 32 family.</text>
</comment>
<dbReference type="GO" id="GO:0006688">
    <property type="term" value="P:glycosphingolipid biosynthetic process"/>
    <property type="evidence" value="ECO:0007669"/>
    <property type="project" value="TreeGrafter"/>
</dbReference>
<gene>
    <name evidence="9" type="primary">LOC117565753</name>
</gene>
<keyword evidence="6" id="KW-0472">Membrane</keyword>
<evidence type="ECO:0000259" key="7">
    <source>
        <dbReference type="Pfam" id="PF04572"/>
    </source>
</evidence>
<keyword evidence="3" id="KW-0328">Glycosyltransferase</keyword>
<dbReference type="InterPro" id="IPR029044">
    <property type="entry name" value="Nucleotide-diphossugar_trans"/>
</dbReference>
<accession>A0A6P8XSP5</accession>
<dbReference type="Gene3D" id="3.90.550.20">
    <property type="match status" value="1"/>
</dbReference>
<organism evidence="8 9">
    <name type="scientific">Drosophila albomicans</name>
    <name type="common">Fruit fly</name>
    <dbReference type="NCBI Taxonomy" id="7291"/>
    <lineage>
        <taxon>Eukaryota</taxon>
        <taxon>Metazoa</taxon>
        <taxon>Ecdysozoa</taxon>
        <taxon>Arthropoda</taxon>
        <taxon>Hexapoda</taxon>
        <taxon>Insecta</taxon>
        <taxon>Pterygota</taxon>
        <taxon>Neoptera</taxon>
        <taxon>Endopterygota</taxon>
        <taxon>Diptera</taxon>
        <taxon>Brachycera</taxon>
        <taxon>Muscomorpha</taxon>
        <taxon>Ephydroidea</taxon>
        <taxon>Drosophilidae</taxon>
        <taxon>Drosophila</taxon>
    </lineage>
</organism>
<dbReference type="PANTHER" id="PTHR12042:SF21">
    <property type="entry name" value="ALPHA1,4-GALACTOSYLTRANSFERASE 1-RELATED"/>
    <property type="match status" value="1"/>
</dbReference>
<dbReference type="AlphaFoldDB" id="A0A6P8XSP5"/>
<proteinExistence type="inferred from homology"/>
<dbReference type="GO" id="GO:0000139">
    <property type="term" value="C:Golgi membrane"/>
    <property type="evidence" value="ECO:0007669"/>
    <property type="project" value="UniProtKB-SubCell"/>
</dbReference>
<dbReference type="InterPro" id="IPR051981">
    <property type="entry name" value="Glycosyltransf_32"/>
</dbReference>
<dbReference type="GO" id="GO:0035248">
    <property type="term" value="F:alpha-1,4-N-acetylgalactosaminyltransferase activity"/>
    <property type="evidence" value="ECO:0007669"/>
    <property type="project" value="TreeGrafter"/>
</dbReference>
<evidence type="ECO:0000256" key="4">
    <source>
        <dbReference type="ARBA" id="ARBA00022679"/>
    </source>
</evidence>
<dbReference type="SUPFAM" id="SSF53448">
    <property type="entry name" value="Nucleotide-diphospho-sugar transferases"/>
    <property type="match status" value="1"/>
</dbReference>
<evidence type="ECO:0000256" key="5">
    <source>
        <dbReference type="ARBA" id="ARBA00023034"/>
    </source>
</evidence>
<dbReference type="OrthoDB" id="409543at2759"/>
<evidence type="ECO:0000256" key="2">
    <source>
        <dbReference type="ARBA" id="ARBA00009003"/>
    </source>
</evidence>
<dbReference type="InterPro" id="IPR007652">
    <property type="entry name" value="A1-4-GlycosylTfrase_dom"/>
</dbReference>
<evidence type="ECO:0000256" key="6">
    <source>
        <dbReference type="ARBA" id="ARBA00023136"/>
    </source>
</evidence>
<dbReference type="GeneID" id="117565753"/>
<dbReference type="Pfam" id="PF04488">
    <property type="entry name" value="Gly_transf_sug"/>
    <property type="match status" value="1"/>
</dbReference>
<dbReference type="Pfam" id="PF04572">
    <property type="entry name" value="Gb3_synth"/>
    <property type="match status" value="1"/>
</dbReference>
<comment type="subcellular location">
    <subcellularLocation>
        <location evidence="1">Golgi apparatus membrane</location>
        <topology evidence="1">Single-pass type II membrane protein</topology>
    </subcellularLocation>
</comment>
<sequence>MDTVPTYGDANQNILEDVLFSKEKPATGKTIFFIETKCERSNLNYNILNFTAHNACGIESAALHHPTHDVYVLVACPTFRPQADPMIDAMLSYKNVKFRYVNLWRFAEGTIIEEWLKTEALFQSKYLMNNMSNLLRLLALYRYGGIYMDEDVIMFRSLKDESPNFMGAETEDSIGNSVIGMEPTGHGRLFSYMFLDDFKRNYSGNVWGYNGPDVLVRMMKVICGTNDVNLMRTDATRCLGIKVLNVTAFYEINWLERDNFFDETPKIVNETLTRLKKSYGMHTWNHVKTNWTQSVNSPSAYIQLVAKNCPKVFAATGKRFT</sequence>
<keyword evidence="4" id="KW-0808">Transferase</keyword>
<keyword evidence="8" id="KW-1185">Reference proteome</keyword>
<evidence type="ECO:0000313" key="9">
    <source>
        <dbReference type="RefSeq" id="XP_034100892.1"/>
    </source>
</evidence>
<name>A0A6P8XSP5_DROAB</name>
<protein>
    <submittedName>
        <fullName evidence="9">Lactosylceramide 4-alpha-galactosyltransferase-like</fullName>
    </submittedName>
</protein>
<reference evidence="9" key="1">
    <citation type="submission" date="2025-08" db="UniProtKB">
        <authorList>
            <consortium name="RefSeq"/>
        </authorList>
    </citation>
    <scope>IDENTIFICATION</scope>
    <source>
        <strain evidence="9">15112-1751.03</strain>
        <tissue evidence="9">Whole Adult</tissue>
    </source>
</reference>